<proteinExistence type="predicted"/>
<evidence type="ECO:0000313" key="2">
    <source>
        <dbReference type="Proteomes" id="UP001165960"/>
    </source>
</evidence>
<comment type="caution">
    <text evidence="1">The sequence shown here is derived from an EMBL/GenBank/DDBJ whole genome shotgun (WGS) entry which is preliminary data.</text>
</comment>
<reference evidence="1" key="1">
    <citation type="submission" date="2022-04" db="EMBL/GenBank/DDBJ databases">
        <title>Genome of the entomopathogenic fungus Entomophthora muscae.</title>
        <authorList>
            <person name="Elya C."/>
            <person name="Lovett B.R."/>
            <person name="Lee E."/>
            <person name="Macias A.M."/>
            <person name="Hajek A.E."/>
            <person name="De Bivort B.L."/>
            <person name="Kasson M.T."/>
            <person name="De Fine Licht H.H."/>
            <person name="Stajich J.E."/>
        </authorList>
    </citation>
    <scope>NUCLEOTIDE SEQUENCE</scope>
    <source>
        <strain evidence="1">Berkeley</strain>
    </source>
</reference>
<keyword evidence="2" id="KW-1185">Reference proteome</keyword>
<accession>A0ACC2S705</accession>
<gene>
    <name evidence="1" type="ORF">DSO57_1016074</name>
</gene>
<name>A0ACC2S705_9FUNG</name>
<dbReference type="EMBL" id="QTSX02005744">
    <property type="protein sequence ID" value="KAJ9058078.1"/>
    <property type="molecule type" value="Genomic_DNA"/>
</dbReference>
<evidence type="ECO:0000313" key="1">
    <source>
        <dbReference type="EMBL" id="KAJ9058078.1"/>
    </source>
</evidence>
<organism evidence="1 2">
    <name type="scientific">Entomophthora muscae</name>
    <dbReference type="NCBI Taxonomy" id="34485"/>
    <lineage>
        <taxon>Eukaryota</taxon>
        <taxon>Fungi</taxon>
        <taxon>Fungi incertae sedis</taxon>
        <taxon>Zoopagomycota</taxon>
        <taxon>Entomophthoromycotina</taxon>
        <taxon>Entomophthoromycetes</taxon>
        <taxon>Entomophthorales</taxon>
        <taxon>Entomophthoraceae</taxon>
        <taxon>Entomophthora</taxon>
    </lineage>
</organism>
<dbReference type="Proteomes" id="UP001165960">
    <property type="component" value="Unassembled WGS sequence"/>
</dbReference>
<protein>
    <submittedName>
        <fullName evidence="1">Uncharacterized protein</fullName>
    </submittedName>
</protein>
<sequence>MTLCPEVIIPWIAWKTVSLLYAKQLVQPGVEFTHKKDSAEQLTKLLRTVNVSAPLESLKEASPAVGAAMTTFLENFKGLIMHQVSKIVKIREDLQHCNYINLVVNKTHVQAILDTGAPGNIIVRNCRDLRRGTESQREILTLGLDL</sequence>